<keyword evidence="3" id="KW-0489">Methyltransferase</keyword>
<dbReference type="RefSeq" id="WP_106113681.1">
    <property type="nucleotide sequence ID" value="NZ_PVSR01000013.1"/>
</dbReference>
<gene>
    <name evidence="3" type="ORF">CEP50_10065</name>
</gene>
<dbReference type="STRING" id="1050202.GCA_000384035_01433"/>
<dbReference type="AlphaFoldDB" id="A0A2T0GWP5"/>
<dbReference type="InterPro" id="IPR050508">
    <property type="entry name" value="Methyltransf_Superfamily"/>
</dbReference>
<organism evidence="3 4">
    <name type="scientific">Actinopolyspora mortivallis</name>
    <dbReference type="NCBI Taxonomy" id="33906"/>
    <lineage>
        <taxon>Bacteria</taxon>
        <taxon>Bacillati</taxon>
        <taxon>Actinomycetota</taxon>
        <taxon>Actinomycetes</taxon>
        <taxon>Actinopolysporales</taxon>
        <taxon>Actinopolysporaceae</taxon>
        <taxon>Actinopolyspora</taxon>
    </lineage>
</organism>
<protein>
    <submittedName>
        <fullName evidence="3">SAM-dependent methyltransferase</fullName>
    </submittedName>
</protein>
<reference evidence="3 4" key="1">
    <citation type="submission" date="2018-03" db="EMBL/GenBank/DDBJ databases">
        <title>Actinopolyspora mortivallis from Sahara, screening for active biomolecules.</title>
        <authorList>
            <person name="Selama O."/>
            <person name="Wellington E.M.H."/>
            <person name="Hacene H."/>
        </authorList>
    </citation>
    <scope>NUCLEOTIDE SEQUENCE [LARGE SCALE GENOMIC DNA]</scope>
    <source>
        <strain evidence="3 4">M5A</strain>
    </source>
</reference>
<dbReference type="InterPro" id="IPR029063">
    <property type="entry name" value="SAM-dependent_MTases_sf"/>
</dbReference>
<evidence type="ECO:0000256" key="1">
    <source>
        <dbReference type="SAM" id="MobiDB-lite"/>
    </source>
</evidence>
<sequence length="244" mass="27013">MSTSWQAEEVAAGFEAYDDLPERRIGYPFVFETLGIGDPAVTRVLDYGCGPGKVAERVVGACTSTVVAVDSSPAMLGIARRQRPHPRIDYRLVHDERLAFLPDDSVDAAMCCYVFINIGSLDRIGRIAAEIHRVLRPGGRYAVLDTNPNTTGVRFSTFRSGDPGRRYAPGQRRRVLLYRPDGHTLELIDHHWPPSTYHHVLAEAGFGGITTHQPLWEGGHGPEDELAEGNERRNPPFLIVTGEK</sequence>
<accession>A0A2T0GWP5</accession>
<evidence type="ECO:0000313" key="3">
    <source>
        <dbReference type="EMBL" id="PRW63531.1"/>
    </source>
</evidence>
<keyword evidence="4" id="KW-1185">Reference proteome</keyword>
<dbReference type="GO" id="GO:0008168">
    <property type="term" value="F:methyltransferase activity"/>
    <property type="evidence" value="ECO:0007669"/>
    <property type="project" value="UniProtKB-KW"/>
</dbReference>
<dbReference type="Pfam" id="PF13649">
    <property type="entry name" value="Methyltransf_25"/>
    <property type="match status" value="1"/>
</dbReference>
<evidence type="ECO:0000313" key="4">
    <source>
        <dbReference type="Proteomes" id="UP000239352"/>
    </source>
</evidence>
<dbReference type="InterPro" id="IPR041698">
    <property type="entry name" value="Methyltransf_25"/>
</dbReference>
<dbReference type="PANTHER" id="PTHR42912:SF93">
    <property type="entry name" value="N6-ADENOSINE-METHYLTRANSFERASE TMT1A"/>
    <property type="match status" value="1"/>
</dbReference>
<dbReference type="GO" id="GO:0032259">
    <property type="term" value="P:methylation"/>
    <property type="evidence" value="ECO:0007669"/>
    <property type="project" value="UniProtKB-KW"/>
</dbReference>
<keyword evidence="3" id="KW-0808">Transferase</keyword>
<comment type="caution">
    <text evidence="3">The sequence shown here is derived from an EMBL/GenBank/DDBJ whole genome shotgun (WGS) entry which is preliminary data.</text>
</comment>
<dbReference type="Proteomes" id="UP000239352">
    <property type="component" value="Unassembled WGS sequence"/>
</dbReference>
<dbReference type="Gene3D" id="3.40.50.150">
    <property type="entry name" value="Vaccinia Virus protein VP39"/>
    <property type="match status" value="1"/>
</dbReference>
<name>A0A2T0GWP5_ACTMO</name>
<dbReference type="SUPFAM" id="SSF53335">
    <property type="entry name" value="S-adenosyl-L-methionine-dependent methyltransferases"/>
    <property type="match status" value="1"/>
</dbReference>
<dbReference type="EMBL" id="PVSR01000013">
    <property type="protein sequence ID" value="PRW63531.1"/>
    <property type="molecule type" value="Genomic_DNA"/>
</dbReference>
<dbReference type="PANTHER" id="PTHR42912">
    <property type="entry name" value="METHYLTRANSFERASE"/>
    <property type="match status" value="1"/>
</dbReference>
<feature type="region of interest" description="Disordered" evidence="1">
    <location>
        <begin position="215"/>
        <end position="235"/>
    </location>
</feature>
<evidence type="ECO:0000259" key="2">
    <source>
        <dbReference type="Pfam" id="PF13649"/>
    </source>
</evidence>
<dbReference type="InParanoid" id="A0A2T0GWP5"/>
<proteinExistence type="predicted"/>
<feature type="domain" description="Methyltransferase" evidence="2">
    <location>
        <begin position="44"/>
        <end position="139"/>
    </location>
</feature>
<dbReference type="CDD" id="cd02440">
    <property type="entry name" value="AdoMet_MTases"/>
    <property type="match status" value="1"/>
</dbReference>